<proteinExistence type="predicted"/>
<evidence type="ECO:0000313" key="6">
    <source>
        <dbReference type="EMBL" id="VUC20911.1"/>
    </source>
</evidence>
<evidence type="ECO:0000256" key="4">
    <source>
        <dbReference type="ARBA" id="ARBA00023098"/>
    </source>
</evidence>
<protein>
    <recommendedName>
        <fullName evidence="1">1-alkyl-2-acetylglycerophosphocholine esterase</fullName>
        <ecNumber evidence="1">3.1.1.47</ecNumber>
    </recommendedName>
</protein>
<accession>A0ABY6TSB2</accession>
<dbReference type="InterPro" id="IPR029058">
    <property type="entry name" value="AB_hydrolase_fold"/>
</dbReference>
<dbReference type="SUPFAM" id="SSF53474">
    <property type="entry name" value="alpha/beta-Hydrolases"/>
    <property type="match status" value="1"/>
</dbReference>
<feature type="chain" id="PRO_5046565564" description="1-alkyl-2-acetylglycerophosphocholine esterase" evidence="5">
    <location>
        <begin position="16"/>
        <end position="372"/>
    </location>
</feature>
<dbReference type="PANTHER" id="PTHR10272">
    <property type="entry name" value="PLATELET-ACTIVATING FACTOR ACETYLHYDROLASE"/>
    <property type="match status" value="1"/>
</dbReference>
<sequence length="372" mass="40311">MRSLLLTLFAVPLHAVLLPGPPGPYSVSYQVHDLTDTSRDDPFAPSDKPHKRRIVASSFVPVSKGQECHSTELPYMPPNTTAAWGQYAASLGLPSTAFEDIQVGYCQSSKPACKRHPVAIFSPGLTGSRLVYTVQARALASLGYVVISIDHPYDGYFVEFPDGTSVQGTIPFSPTDAEANLATEVRAADEIFIVNALHGSAPGVSLPTELTKSVDLNKIFAYGHSMGGATAAEASLLDQRVRGGLDFDGRPYGKSGSNGSDRPFVIVGSPPNDALWAPYYEKFTGPKMQVSLEGTTHLSFFDLRYLFSVRPLPAEYDEMLKQLGGTMEGARLQEIALGFIQAFAELVLHNKTEPLRSLKKTFPEVLVAEEDL</sequence>
<organism evidence="6 7">
    <name type="scientific">Bionectria ochroleuca</name>
    <name type="common">Gliocladium roseum</name>
    <dbReference type="NCBI Taxonomy" id="29856"/>
    <lineage>
        <taxon>Eukaryota</taxon>
        <taxon>Fungi</taxon>
        <taxon>Dikarya</taxon>
        <taxon>Ascomycota</taxon>
        <taxon>Pezizomycotina</taxon>
        <taxon>Sordariomycetes</taxon>
        <taxon>Hypocreomycetidae</taxon>
        <taxon>Hypocreales</taxon>
        <taxon>Bionectriaceae</taxon>
        <taxon>Clonostachys</taxon>
    </lineage>
</organism>
<evidence type="ECO:0000256" key="1">
    <source>
        <dbReference type="ARBA" id="ARBA00013201"/>
    </source>
</evidence>
<name>A0ABY6TSB2_BIOOC</name>
<keyword evidence="3" id="KW-0442">Lipid degradation</keyword>
<gene>
    <name evidence="6" type="ORF">CLO192961_LOCUS36530</name>
</gene>
<feature type="signal peptide" evidence="5">
    <location>
        <begin position="1"/>
        <end position="15"/>
    </location>
</feature>
<dbReference type="Proteomes" id="UP000766486">
    <property type="component" value="Unassembled WGS sequence"/>
</dbReference>
<reference evidence="6 7" key="1">
    <citation type="submission" date="2019-06" db="EMBL/GenBank/DDBJ databases">
        <authorList>
            <person name="Broberg M."/>
        </authorList>
    </citation>
    <scope>NUCLEOTIDE SEQUENCE [LARGE SCALE GENOMIC DNA]</scope>
</reference>
<keyword evidence="5" id="KW-0732">Signal</keyword>
<evidence type="ECO:0000256" key="3">
    <source>
        <dbReference type="ARBA" id="ARBA00022963"/>
    </source>
</evidence>
<dbReference type="Gene3D" id="3.40.50.1820">
    <property type="entry name" value="alpha/beta hydrolase"/>
    <property type="match status" value="1"/>
</dbReference>
<evidence type="ECO:0000313" key="7">
    <source>
        <dbReference type="Proteomes" id="UP000766486"/>
    </source>
</evidence>
<evidence type="ECO:0000256" key="2">
    <source>
        <dbReference type="ARBA" id="ARBA00022801"/>
    </source>
</evidence>
<comment type="caution">
    <text evidence="6">The sequence shown here is derived from an EMBL/GenBank/DDBJ whole genome shotgun (WGS) entry which is preliminary data.</text>
</comment>
<evidence type="ECO:0000256" key="5">
    <source>
        <dbReference type="SAM" id="SignalP"/>
    </source>
</evidence>
<keyword evidence="2" id="KW-0378">Hydrolase</keyword>
<dbReference type="EMBL" id="CABFNS010000307">
    <property type="protein sequence ID" value="VUC20911.1"/>
    <property type="molecule type" value="Genomic_DNA"/>
</dbReference>
<dbReference type="EC" id="3.1.1.47" evidence="1"/>
<keyword evidence="7" id="KW-1185">Reference proteome</keyword>
<dbReference type="Pfam" id="PF03403">
    <property type="entry name" value="PAF-AH_p_II"/>
    <property type="match status" value="1"/>
</dbReference>
<dbReference type="PANTHER" id="PTHR10272:SF14">
    <property type="entry name" value="PAF ACETYLHYDROLASE FAMILY PROTEIN"/>
    <property type="match status" value="1"/>
</dbReference>
<keyword evidence="4" id="KW-0443">Lipid metabolism</keyword>